<dbReference type="InterPro" id="IPR031259">
    <property type="entry name" value="ILBP"/>
</dbReference>
<dbReference type="Proteomes" id="UP000735302">
    <property type="component" value="Unassembled WGS sequence"/>
</dbReference>
<dbReference type="InterPro" id="IPR012674">
    <property type="entry name" value="Calycin"/>
</dbReference>
<evidence type="ECO:0000313" key="5">
    <source>
        <dbReference type="Proteomes" id="UP000735302"/>
    </source>
</evidence>
<evidence type="ECO:0000256" key="1">
    <source>
        <dbReference type="ARBA" id="ARBA00008390"/>
    </source>
</evidence>
<dbReference type="GO" id="GO:0008289">
    <property type="term" value="F:lipid binding"/>
    <property type="evidence" value="ECO:0007669"/>
    <property type="project" value="UniProtKB-KW"/>
</dbReference>
<feature type="domain" description="Lipocalin/cytosolic fatty-acid binding" evidence="3">
    <location>
        <begin position="15"/>
        <end position="104"/>
    </location>
</feature>
<sequence>MIEKLLNTQFKSHNEEGLDEYMQAQNVNFILRKIVKNMTIYETLTQDGDTFTYKFETTFKNHKMIFKLGEPFIDYGLDGRNMKTTFTVEDDKLITTQENTKEGDVPCRMERRVLEDGNLEIKLISTPTNTVCKRIFVVNKRL</sequence>
<dbReference type="Pfam" id="PF00061">
    <property type="entry name" value="Lipocalin"/>
    <property type="match status" value="1"/>
</dbReference>
<dbReference type="CDD" id="cd00742">
    <property type="entry name" value="FABP"/>
    <property type="match status" value="1"/>
</dbReference>
<keyword evidence="2" id="KW-0446">Lipid-binding</keyword>
<dbReference type="AlphaFoldDB" id="A0AAV4E1G3"/>
<dbReference type="SUPFAM" id="SSF50814">
    <property type="entry name" value="Lipocalins"/>
    <property type="match status" value="1"/>
</dbReference>
<evidence type="ECO:0000259" key="3">
    <source>
        <dbReference type="Pfam" id="PF00061"/>
    </source>
</evidence>
<keyword evidence="5" id="KW-1185">Reference proteome</keyword>
<dbReference type="PANTHER" id="PTHR11955">
    <property type="entry name" value="FATTY ACID BINDING PROTEIN"/>
    <property type="match status" value="1"/>
</dbReference>
<evidence type="ECO:0000313" key="4">
    <source>
        <dbReference type="EMBL" id="GFO50175.1"/>
    </source>
</evidence>
<evidence type="ECO:0000256" key="2">
    <source>
        <dbReference type="ARBA" id="ARBA00023121"/>
    </source>
</evidence>
<organism evidence="4 5">
    <name type="scientific">Plakobranchus ocellatus</name>
    <dbReference type="NCBI Taxonomy" id="259542"/>
    <lineage>
        <taxon>Eukaryota</taxon>
        <taxon>Metazoa</taxon>
        <taxon>Spiralia</taxon>
        <taxon>Lophotrochozoa</taxon>
        <taxon>Mollusca</taxon>
        <taxon>Gastropoda</taxon>
        <taxon>Heterobranchia</taxon>
        <taxon>Euthyneura</taxon>
        <taxon>Panpulmonata</taxon>
        <taxon>Sacoglossa</taxon>
        <taxon>Placobranchoidea</taxon>
        <taxon>Plakobranchidae</taxon>
        <taxon>Plakobranchus</taxon>
    </lineage>
</organism>
<protein>
    <submittedName>
        <fullName evidence="4">Fatty acid-binding-like protein 5</fullName>
    </submittedName>
</protein>
<comment type="caution">
    <text evidence="4">The sequence shown here is derived from an EMBL/GenBank/DDBJ whole genome shotgun (WGS) entry which is preliminary data.</text>
</comment>
<dbReference type="Gene3D" id="2.40.128.20">
    <property type="match status" value="1"/>
</dbReference>
<accession>A0AAV4E1G3</accession>
<comment type="similarity">
    <text evidence="1">Belongs to the calycin superfamily. Fatty-acid binding protein (FABP) family.</text>
</comment>
<proteinExistence type="inferred from homology"/>
<dbReference type="EMBL" id="BLXT01008584">
    <property type="protein sequence ID" value="GFO50175.1"/>
    <property type="molecule type" value="Genomic_DNA"/>
</dbReference>
<name>A0AAV4E1G3_9GAST</name>
<reference evidence="4 5" key="1">
    <citation type="journal article" date="2021" name="Elife">
        <title>Chloroplast acquisition without the gene transfer in kleptoplastic sea slugs, Plakobranchus ocellatus.</title>
        <authorList>
            <person name="Maeda T."/>
            <person name="Takahashi S."/>
            <person name="Yoshida T."/>
            <person name="Shimamura S."/>
            <person name="Takaki Y."/>
            <person name="Nagai Y."/>
            <person name="Toyoda A."/>
            <person name="Suzuki Y."/>
            <person name="Arimoto A."/>
            <person name="Ishii H."/>
            <person name="Satoh N."/>
            <person name="Nishiyama T."/>
            <person name="Hasebe M."/>
            <person name="Maruyama T."/>
            <person name="Minagawa J."/>
            <person name="Obokata J."/>
            <person name="Shigenobu S."/>
        </authorList>
    </citation>
    <scope>NUCLEOTIDE SEQUENCE [LARGE SCALE GENOMIC DNA]</scope>
</reference>
<gene>
    <name evidence="4" type="ORF">PoB_007668000</name>
</gene>
<dbReference type="InterPro" id="IPR000566">
    <property type="entry name" value="Lipocln_cytosolic_FA-bd_dom"/>
</dbReference>